<dbReference type="RefSeq" id="WP_014729966.1">
    <property type="nucleotide sequence ID" value="NC_017934.1"/>
</dbReference>
<dbReference type="InterPro" id="IPR037126">
    <property type="entry name" value="PdaC/RsiV-like_sf"/>
</dbReference>
<evidence type="ECO:0008006" key="5">
    <source>
        <dbReference type="Google" id="ProtNLM"/>
    </source>
</evidence>
<feature type="domain" description="DUF3298" evidence="1">
    <location>
        <begin position="163"/>
        <end position="223"/>
    </location>
</feature>
<evidence type="ECO:0000313" key="3">
    <source>
        <dbReference type="EMBL" id="AFK05789.1"/>
    </source>
</evidence>
<proteinExistence type="predicted"/>
<dbReference type="eggNOG" id="COG5513">
    <property type="taxonomic scope" value="Bacteria"/>
</dbReference>
<dbReference type="HOGENOM" id="CLU_085048_1_0_0"/>
<organism evidence="3 4">
    <name type="scientific">Mesotoga prima MesG1.Ag.4.2</name>
    <dbReference type="NCBI Taxonomy" id="660470"/>
    <lineage>
        <taxon>Bacteria</taxon>
        <taxon>Thermotogati</taxon>
        <taxon>Thermotogota</taxon>
        <taxon>Thermotogae</taxon>
        <taxon>Kosmotogales</taxon>
        <taxon>Kosmotogaceae</taxon>
        <taxon>Mesotoga</taxon>
    </lineage>
</organism>
<protein>
    <recommendedName>
        <fullName evidence="5">Deacetylase PdaC domain-containing protein</fullName>
    </recommendedName>
</protein>
<name>I2F1I6_9BACT</name>
<dbReference type="Pfam" id="PF13739">
    <property type="entry name" value="PdaC"/>
    <property type="match status" value="1"/>
</dbReference>
<dbReference type="Proteomes" id="UP000002881">
    <property type="component" value="Chromosome"/>
</dbReference>
<dbReference type="Gene3D" id="3.30.565.40">
    <property type="entry name" value="Fervidobacterium nodosum Rt17-B1 like"/>
    <property type="match status" value="1"/>
</dbReference>
<gene>
    <name evidence="3" type="ORF">Theba_0036</name>
</gene>
<feature type="domain" description="Deacetylase PdaC" evidence="2">
    <location>
        <begin position="43"/>
        <end position="137"/>
    </location>
</feature>
<dbReference type="STRING" id="660470.Theba_0036"/>
<dbReference type="Gene3D" id="3.90.640.20">
    <property type="entry name" value="Heat-shock cognate protein, ATPase"/>
    <property type="match status" value="1"/>
</dbReference>
<evidence type="ECO:0000259" key="2">
    <source>
        <dbReference type="Pfam" id="PF13739"/>
    </source>
</evidence>
<dbReference type="KEGG" id="mpg:Theba_0036"/>
<dbReference type="EMBL" id="CP003532">
    <property type="protein sequence ID" value="AFK05789.1"/>
    <property type="molecule type" value="Genomic_DNA"/>
</dbReference>
<dbReference type="InterPro" id="IPR021729">
    <property type="entry name" value="DUF3298"/>
</dbReference>
<keyword evidence="4" id="KW-1185">Reference proteome</keyword>
<dbReference type="GeneID" id="87105908"/>
<dbReference type="Pfam" id="PF11738">
    <property type="entry name" value="DUF3298"/>
    <property type="match status" value="1"/>
</dbReference>
<reference evidence="3 4" key="1">
    <citation type="journal article" date="2012" name="Genome Biol. Evol.">
        <title>Genome Sequence of the Mesophilic Thermotogales Bacterium Mesotoga prima MesG1.Ag.4.2 Reveals the Largest Thermotogales Genome To Date.</title>
        <authorList>
            <person name="Zhaxybayeva O."/>
            <person name="Swithers K.S."/>
            <person name="Foght J."/>
            <person name="Green A.G."/>
            <person name="Bruce D."/>
            <person name="Detter C."/>
            <person name="Han S."/>
            <person name="Teshima H."/>
            <person name="Han J."/>
            <person name="Woyke T."/>
            <person name="Pitluck S."/>
            <person name="Nolan M."/>
            <person name="Ivanova N."/>
            <person name="Pati A."/>
            <person name="Land M.L."/>
            <person name="Dlutek M."/>
            <person name="Doolittle W.F."/>
            <person name="Noll K.M."/>
            <person name="Nesbo C.L."/>
        </authorList>
    </citation>
    <scope>NUCLEOTIDE SEQUENCE [LARGE SCALE GENOMIC DNA]</scope>
    <source>
        <strain evidence="4">mesG1.Ag.4.2</strain>
    </source>
</reference>
<evidence type="ECO:0000259" key="1">
    <source>
        <dbReference type="Pfam" id="PF11738"/>
    </source>
</evidence>
<accession>I2F1I6</accession>
<dbReference type="AlphaFoldDB" id="I2F1I6"/>
<sequence precursor="true">MRRLLIAVYLVFALAVAFSYTEDLPEQIFLSNGNMISVLGKNIVEDSEICEINIQIPSISGLKDKPFEDYLNATIESEITDYRTQIEEMAQAAYEESKTSEWPFRKFSIYVLYEAYLSDGILSIDMIFSEYTGGAHPGASRRTYNISVDRCRLVALHSVLDSAAAEDRLNELITGEIGKREDLWPEYFKGVTTDQGFYLKAGRLCVYFQPYEIGPWAAGMPEFCFSLGELLKQ</sequence>
<dbReference type="InterPro" id="IPR025303">
    <property type="entry name" value="PdaC"/>
</dbReference>
<evidence type="ECO:0000313" key="4">
    <source>
        <dbReference type="Proteomes" id="UP000002881"/>
    </source>
</evidence>